<accession>A0ABD5DYV0</accession>
<reference evidence="2" key="1">
    <citation type="submission" date="2023-07" db="EMBL/GenBank/DDBJ databases">
        <title>30 novel species of actinomycetes from the DSMZ collection.</title>
        <authorList>
            <person name="Nouioui I."/>
        </authorList>
    </citation>
    <scope>NUCLEOTIDE SEQUENCE [LARGE SCALE GENOMIC DNA]</scope>
    <source>
        <strain evidence="2">DSM 41982</strain>
    </source>
</reference>
<evidence type="ECO:0000313" key="2">
    <source>
        <dbReference type="Proteomes" id="UP001183607"/>
    </source>
</evidence>
<evidence type="ECO:0000313" key="1">
    <source>
        <dbReference type="EMBL" id="MDT0414222.1"/>
    </source>
</evidence>
<dbReference type="Proteomes" id="UP001183607">
    <property type="component" value="Unassembled WGS sequence"/>
</dbReference>
<proteinExistence type="predicted"/>
<sequence length="156" mass="16842">MLTTALAVLGTLLGATVTGFFQHLAAGRTERAAARARSRQDALDAVADLVAADSAHRQALRMRLEAKLSGTTTDAELFELRTASHVTRAATKRPYALVRLLVPDPGVKTAADTMITATYDMVDAGTPDELDTAQKRSRTAHDHFIDTAAEFFDTER</sequence>
<comment type="caution">
    <text evidence="1">The sequence shown here is derived from an EMBL/GenBank/DDBJ whole genome shotgun (WGS) entry which is preliminary data.</text>
</comment>
<name>A0ABD5DYV0_9ACTN</name>
<organism evidence="1 2">
    <name type="scientific">Streptomyces evansiae</name>
    <dbReference type="NCBI Taxonomy" id="3075535"/>
    <lineage>
        <taxon>Bacteria</taxon>
        <taxon>Bacillati</taxon>
        <taxon>Actinomycetota</taxon>
        <taxon>Actinomycetes</taxon>
        <taxon>Kitasatosporales</taxon>
        <taxon>Streptomycetaceae</taxon>
        <taxon>Streptomyces</taxon>
    </lineage>
</organism>
<evidence type="ECO:0008006" key="3">
    <source>
        <dbReference type="Google" id="ProtNLM"/>
    </source>
</evidence>
<dbReference type="EMBL" id="JAVRER010000002">
    <property type="protein sequence ID" value="MDT0414222.1"/>
    <property type="molecule type" value="Genomic_DNA"/>
</dbReference>
<dbReference type="AlphaFoldDB" id="A0ABD5DYV0"/>
<gene>
    <name evidence="1" type="ORF">RM574_01855</name>
</gene>
<protein>
    <recommendedName>
        <fullName evidence="3">Protein kilB</fullName>
    </recommendedName>
</protein>